<dbReference type="Gene3D" id="3.30.420.10">
    <property type="entry name" value="Ribonuclease H-like superfamily/Ribonuclease H"/>
    <property type="match status" value="1"/>
</dbReference>
<dbReference type="GO" id="GO:0003676">
    <property type="term" value="F:nucleic acid binding"/>
    <property type="evidence" value="ECO:0007669"/>
    <property type="project" value="InterPro"/>
</dbReference>
<name>A0A8K0CZC1_IGNLU</name>
<comment type="caution">
    <text evidence="1">The sequence shown here is derived from an EMBL/GenBank/DDBJ whole genome shotgun (WGS) entry which is preliminary data.</text>
</comment>
<protein>
    <submittedName>
        <fullName evidence="1">Uncharacterized protein</fullName>
    </submittedName>
</protein>
<organism evidence="1 2">
    <name type="scientific">Ignelater luminosus</name>
    <name type="common">Cucubano</name>
    <name type="synonym">Pyrophorus luminosus</name>
    <dbReference type="NCBI Taxonomy" id="2038154"/>
    <lineage>
        <taxon>Eukaryota</taxon>
        <taxon>Metazoa</taxon>
        <taxon>Ecdysozoa</taxon>
        <taxon>Arthropoda</taxon>
        <taxon>Hexapoda</taxon>
        <taxon>Insecta</taxon>
        <taxon>Pterygota</taxon>
        <taxon>Neoptera</taxon>
        <taxon>Endopterygota</taxon>
        <taxon>Coleoptera</taxon>
        <taxon>Polyphaga</taxon>
        <taxon>Elateriformia</taxon>
        <taxon>Elateroidea</taxon>
        <taxon>Elateridae</taxon>
        <taxon>Agrypninae</taxon>
        <taxon>Pyrophorini</taxon>
        <taxon>Ignelater</taxon>
    </lineage>
</organism>
<feature type="non-terminal residue" evidence="1">
    <location>
        <position position="1"/>
    </location>
</feature>
<reference evidence="1" key="1">
    <citation type="submission" date="2019-08" db="EMBL/GenBank/DDBJ databases">
        <title>The genome of the North American firefly Photinus pyralis.</title>
        <authorList>
            <consortium name="Photinus pyralis genome working group"/>
            <person name="Fallon T.R."/>
            <person name="Sander Lower S.E."/>
            <person name="Weng J.-K."/>
        </authorList>
    </citation>
    <scope>NUCLEOTIDE SEQUENCE</scope>
    <source>
        <strain evidence="1">TRF0915ILg1</strain>
        <tissue evidence="1">Whole body</tissue>
    </source>
</reference>
<dbReference type="OrthoDB" id="6370901at2759"/>
<evidence type="ECO:0000313" key="1">
    <source>
        <dbReference type="EMBL" id="KAF2893613.1"/>
    </source>
</evidence>
<evidence type="ECO:0000313" key="2">
    <source>
        <dbReference type="Proteomes" id="UP000801492"/>
    </source>
</evidence>
<dbReference type="EMBL" id="VTPC01007829">
    <property type="protein sequence ID" value="KAF2893613.1"/>
    <property type="molecule type" value="Genomic_DNA"/>
</dbReference>
<dbReference type="InterPro" id="IPR036397">
    <property type="entry name" value="RNaseH_sf"/>
</dbReference>
<sequence length="154" mass="18306">EQNARRRLQFCEENALPNWELAIFSDEKTFCSSEDYTKTLWRSGRTGPGQPALFNPRLRRGIEGRYTSVFREWFAQRPEITSLDWPAQFLDFNPVENFGLLLFDNGTRNREKLRNDTIRAWNGLRRSNICEKLVNSMPRRLQQCIEVNGYYTKY</sequence>
<proteinExistence type="predicted"/>
<dbReference type="AlphaFoldDB" id="A0A8K0CZC1"/>
<dbReference type="Proteomes" id="UP000801492">
    <property type="component" value="Unassembled WGS sequence"/>
</dbReference>
<keyword evidence="2" id="KW-1185">Reference proteome</keyword>
<gene>
    <name evidence="1" type="ORF">ILUMI_12560</name>
</gene>
<accession>A0A8K0CZC1</accession>